<dbReference type="SUPFAM" id="SSF48452">
    <property type="entry name" value="TPR-like"/>
    <property type="match status" value="1"/>
</dbReference>
<comment type="caution">
    <text evidence="1">The sequence shown here is derived from an EMBL/GenBank/DDBJ whole genome shotgun (WGS) entry which is preliminary data.</text>
</comment>
<protein>
    <submittedName>
        <fullName evidence="1">Uncharacterized protein</fullName>
    </submittedName>
</protein>
<accession>A0A139PBH6</accession>
<evidence type="ECO:0000313" key="1">
    <source>
        <dbReference type="EMBL" id="KXT85626.1"/>
    </source>
</evidence>
<proteinExistence type="predicted"/>
<name>A0A139PBH6_STROR</name>
<evidence type="ECO:0000313" key="2">
    <source>
        <dbReference type="Proteomes" id="UP000072653"/>
    </source>
</evidence>
<gene>
    <name evidence="1" type="ORF">SORDD16_01363</name>
</gene>
<dbReference type="EMBL" id="LQOB01000266">
    <property type="protein sequence ID" value="KXT85626.1"/>
    <property type="molecule type" value="Genomic_DNA"/>
</dbReference>
<dbReference type="InterPro" id="IPR011990">
    <property type="entry name" value="TPR-like_helical_dom_sf"/>
</dbReference>
<dbReference type="PATRIC" id="fig|1303.79.peg.1635"/>
<organism evidence="1 2">
    <name type="scientific">Streptococcus oralis</name>
    <dbReference type="NCBI Taxonomy" id="1303"/>
    <lineage>
        <taxon>Bacteria</taxon>
        <taxon>Bacillati</taxon>
        <taxon>Bacillota</taxon>
        <taxon>Bacilli</taxon>
        <taxon>Lactobacillales</taxon>
        <taxon>Streptococcaceae</taxon>
        <taxon>Streptococcus</taxon>
    </lineage>
</organism>
<dbReference type="OrthoDB" id="2214899at2"/>
<dbReference type="Gene3D" id="1.25.40.10">
    <property type="entry name" value="Tetratricopeptide repeat domain"/>
    <property type="match status" value="1"/>
</dbReference>
<reference evidence="1 2" key="1">
    <citation type="submission" date="2016-01" db="EMBL/GenBank/DDBJ databases">
        <title>Highly variable Streptococcus oralis are common among viridans streptococci isolated from primates.</title>
        <authorList>
            <person name="Denapaite D."/>
            <person name="Rieger M."/>
            <person name="Koendgen S."/>
            <person name="Brueckner R."/>
            <person name="Ochigava I."/>
            <person name="Kappeler P."/>
            <person name="Maetz-Rensing K."/>
            <person name="Leendertz F."/>
            <person name="Hakenbeck R."/>
        </authorList>
    </citation>
    <scope>NUCLEOTIDE SEQUENCE [LARGE SCALE GENOMIC DNA]</scope>
    <source>
        <strain evidence="1 2">DD16</strain>
    </source>
</reference>
<dbReference type="AlphaFoldDB" id="A0A139PBH6"/>
<dbReference type="RefSeq" id="WP_128973492.1">
    <property type="nucleotide sequence ID" value="NZ_KQ969553.1"/>
</dbReference>
<dbReference type="Proteomes" id="UP000072653">
    <property type="component" value="Unassembled WGS sequence"/>
</dbReference>
<sequence>MRTPMDEFAQKAVKFIEEYGDNYPSDEEALQAFVAQWNQALATGESFLEETVEDRAWELLEEAMMEEEGSKKRLKLARQALELDPDNLDAKQILLEELTPVEELRELKKLERQTLEGLEAPELGWPYLENRPYLSLKYNLIIGYMKQSMYRQAERELKEILLLDENDHQGMRYELMAVYTRLEDYESAKSFFEKDEVAHHEDDQMVLPMLVVALQTGHMMEADFYFKMLYALNPEFEHLLDLLKKKDPAVLHNQIKMSEVGFYQPNSMQSLLLALSRLGDFVETTYFITWLLETHSAMPKKTKENGERQDSKIISLARMLDQHLSPGEALRGLSASAERILRQKGLVDFKDFKKKTEEEVAAISGIGKKSMETLKKNGVIFKKKRKK</sequence>